<proteinExistence type="predicted"/>
<protein>
    <submittedName>
        <fullName evidence="1">Uncharacterized protein</fullName>
    </submittedName>
</protein>
<organism evidence="1 2">
    <name type="scientific">Armillaria novae-zelandiae</name>
    <dbReference type="NCBI Taxonomy" id="153914"/>
    <lineage>
        <taxon>Eukaryota</taxon>
        <taxon>Fungi</taxon>
        <taxon>Dikarya</taxon>
        <taxon>Basidiomycota</taxon>
        <taxon>Agaricomycotina</taxon>
        <taxon>Agaricomycetes</taxon>
        <taxon>Agaricomycetidae</taxon>
        <taxon>Agaricales</taxon>
        <taxon>Marasmiineae</taxon>
        <taxon>Physalacriaceae</taxon>
        <taxon>Armillaria</taxon>
    </lineage>
</organism>
<dbReference type="AlphaFoldDB" id="A0AA39NJ57"/>
<reference evidence="1" key="1">
    <citation type="submission" date="2023-06" db="EMBL/GenBank/DDBJ databases">
        <authorList>
            <consortium name="Lawrence Berkeley National Laboratory"/>
            <person name="Ahrendt S."/>
            <person name="Sahu N."/>
            <person name="Indic B."/>
            <person name="Wong-Bajracharya J."/>
            <person name="Merenyi Z."/>
            <person name="Ke H.-M."/>
            <person name="Monk M."/>
            <person name="Kocsube S."/>
            <person name="Drula E."/>
            <person name="Lipzen A."/>
            <person name="Balint B."/>
            <person name="Henrissat B."/>
            <person name="Andreopoulos B."/>
            <person name="Martin F.M."/>
            <person name="Harder C.B."/>
            <person name="Rigling D."/>
            <person name="Ford K.L."/>
            <person name="Foster G.D."/>
            <person name="Pangilinan J."/>
            <person name="Papanicolaou A."/>
            <person name="Barry K."/>
            <person name="LaButti K."/>
            <person name="Viragh M."/>
            <person name="Koriabine M."/>
            <person name="Yan M."/>
            <person name="Riley R."/>
            <person name="Champramary S."/>
            <person name="Plett K.L."/>
            <person name="Tsai I.J."/>
            <person name="Slot J."/>
            <person name="Sipos G."/>
            <person name="Plett J."/>
            <person name="Nagy L.G."/>
            <person name="Grigoriev I.V."/>
        </authorList>
    </citation>
    <scope>NUCLEOTIDE SEQUENCE</scope>
    <source>
        <strain evidence="1">ICMP 16352</strain>
    </source>
</reference>
<accession>A0AA39NJ57</accession>
<gene>
    <name evidence="1" type="ORF">IW261DRAFT_1574576</name>
</gene>
<dbReference type="Proteomes" id="UP001175227">
    <property type="component" value="Unassembled WGS sequence"/>
</dbReference>
<comment type="caution">
    <text evidence="1">The sequence shown here is derived from an EMBL/GenBank/DDBJ whole genome shotgun (WGS) entry which is preliminary data.</text>
</comment>
<evidence type="ECO:0000313" key="2">
    <source>
        <dbReference type="Proteomes" id="UP001175227"/>
    </source>
</evidence>
<dbReference type="EMBL" id="JAUEPR010000085">
    <property type="protein sequence ID" value="KAK0466504.1"/>
    <property type="molecule type" value="Genomic_DNA"/>
</dbReference>
<name>A0AA39NJ57_9AGAR</name>
<keyword evidence="2" id="KW-1185">Reference proteome</keyword>
<evidence type="ECO:0000313" key="1">
    <source>
        <dbReference type="EMBL" id="KAK0466504.1"/>
    </source>
</evidence>
<sequence>MSLTVGMEESSGGRGPAGVQIAVTYCLRAVNVDGQIAVYMGPSLAPPAARRHFPRQWPIKSGWVSALTTTGRSRKAARYTTSLICSPNAGKIPTSIKNWREANGGTHVVMADVYVKKDGTKADAEAALQAAIDEVWGV</sequence>